<evidence type="ECO:0000313" key="3">
    <source>
        <dbReference type="EMBL" id="KAF9548653.1"/>
    </source>
</evidence>
<keyword evidence="4" id="KW-1185">Reference proteome</keyword>
<feature type="signal peptide" evidence="2">
    <location>
        <begin position="1"/>
        <end position="31"/>
    </location>
</feature>
<name>A0A9P6FD78_9FUNG</name>
<comment type="caution">
    <text evidence="3">The sequence shown here is derived from an EMBL/GenBank/DDBJ whole genome shotgun (WGS) entry which is preliminary data.</text>
</comment>
<organism evidence="3 4">
    <name type="scientific">Mortierella hygrophila</name>
    <dbReference type="NCBI Taxonomy" id="979708"/>
    <lineage>
        <taxon>Eukaryota</taxon>
        <taxon>Fungi</taxon>
        <taxon>Fungi incertae sedis</taxon>
        <taxon>Mucoromycota</taxon>
        <taxon>Mortierellomycotina</taxon>
        <taxon>Mortierellomycetes</taxon>
        <taxon>Mortierellales</taxon>
        <taxon>Mortierellaceae</taxon>
        <taxon>Mortierella</taxon>
    </lineage>
</organism>
<dbReference type="AlphaFoldDB" id="A0A9P6FD78"/>
<evidence type="ECO:0000256" key="2">
    <source>
        <dbReference type="SAM" id="SignalP"/>
    </source>
</evidence>
<dbReference type="Proteomes" id="UP000723463">
    <property type="component" value="Unassembled WGS sequence"/>
</dbReference>
<evidence type="ECO:0000256" key="1">
    <source>
        <dbReference type="SAM" id="MobiDB-lite"/>
    </source>
</evidence>
<gene>
    <name evidence="3" type="ORF">EC957_005892</name>
</gene>
<sequence>MRHPLNVNWILGSTVLLSLALLLRLAALGEASIIQRGASPAAVDDLKSNSLFWKRDRLLLFPRHSSTDSPVRQQLQTGSGSLLRKRSLFSHVNDDIVVSPSPPSRLPAVIQRRPHLINTGNYEDEEGEQEVEEESVVRMTFELTQEGSREREVETHKDNKFDHSGITKDIKVSESTDKLNFWDDNDDDEKRTLIEPHYPSIDLFDEEELLEVGEDGILREKGHRSSSSSPSRSSEGESRDDQGWMVDEWEEELEGDMNEWMDWVEEDHTMSRINAETDKNRLRDQSAMDSLVFDEDEASPFQRLFSESWLF</sequence>
<accession>A0A9P6FD78</accession>
<protein>
    <submittedName>
        <fullName evidence="3">Uncharacterized protein</fullName>
    </submittedName>
</protein>
<feature type="chain" id="PRO_5040213207" evidence="2">
    <location>
        <begin position="32"/>
        <end position="311"/>
    </location>
</feature>
<keyword evidence="2" id="KW-0732">Signal</keyword>
<feature type="region of interest" description="Disordered" evidence="1">
    <location>
        <begin position="217"/>
        <end position="244"/>
    </location>
</feature>
<evidence type="ECO:0000313" key="4">
    <source>
        <dbReference type="Proteomes" id="UP000723463"/>
    </source>
</evidence>
<proteinExistence type="predicted"/>
<dbReference type="EMBL" id="JAAAXW010000027">
    <property type="protein sequence ID" value="KAF9548653.1"/>
    <property type="molecule type" value="Genomic_DNA"/>
</dbReference>
<reference evidence="3" key="1">
    <citation type="journal article" date="2020" name="Fungal Divers.">
        <title>Resolving the Mortierellaceae phylogeny through synthesis of multi-gene phylogenetics and phylogenomics.</title>
        <authorList>
            <person name="Vandepol N."/>
            <person name="Liber J."/>
            <person name="Desiro A."/>
            <person name="Na H."/>
            <person name="Kennedy M."/>
            <person name="Barry K."/>
            <person name="Grigoriev I.V."/>
            <person name="Miller A.N."/>
            <person name="O'Donnell K."/>
            <person name="Stajich J.E."/>
            <person name="Bonito G."/>
        </authorList>
    </citation>
    <scope>NUCLEOTIDE SEQUENCE</scope>
    <source>
        <strain evidence="3">NRRL 2591</strain>
    </source>
</reference>